<comment type="caution">
    <text evidence="1">The sequence shown here is derived from an EMBL/GenBank/DDBJ whole genome shotgun (WGS) entry which is preliminary data.</text>
</comment>
<sequence>MNHNKGKYIISYKTYMLQPQRDGFQFDTKVIERDNTFIVPSKPLAIVSRSCEFYGSSYQILQNSSKLFLGNVHKVPILIAHAHSVGTPVIFLPTLSPHSEQNVWISYQAISNIVADDLGCTVHLENGVKVKLNVSATTLYRQYTFAGLLERDFFKKQKDLNRSAHLFPEYNPFTFLPSQNRH</sequence>
<dbReference type="InterPro" id="IPR010461">
    <property type="entry name" value="ComK"/>
</dbReference>
<organism evidence="1 2">
    <name type="scientific">Sporosarcina contaminans</name>
    <dbReference type="NCBI Taxonomy" id="633403"/>
    <lineage>
        <taxon>Bacteria</taxon>
        <taxon>Bacillati</taxon>
        <taxon>Bacillota</taxon>
        <taxon>Bacilli</taxon>
        <taxon>Bacillales</taxon>
        <taxon>Caryophanaceae</taxon>
        <taxon>Sporosarcina</taxon>
    </lineage>
</organism>
<name>A0ABW3TVP7_9BACL</name>
<keyword evidence="2" id="KW-1185">Reference proteome</keyword>
<reference evidence="2" key="1">
    <citation type="journal article" date="2019" name="Int. J. Syst. Evol. Microbiol.">
        <title>The Global Catalogue of Microorganisms (GCM) 10K type strain sequencing project: providing services to taxonomists for standard genome sequencing and annotation.</title>
        <authorList>
            <consortium name="The Broad Institute Genomics Platform"/>
            <consortium name="The Broad Institute Genome Sequencing Center for Infectious Disease"/>
            <person name="Wu L."/>
            <person name="Ma J."/>
        </authorList>
    </citation>
    <scope>NUCLEOTIDE SEQUENCE [LARGE SCALE GENOMIC DNA]</scope>
    <source>
        <strain evidence="2">CCUG 53915</strain>
    </source>
</reference>
<evidence type="ECO:0000313" key="1">
    <source>
        <dbReference type="EMBL" id="MFD1204720.1"/>
    </source>
</evidence>
<evidence type="ECO:0000313" key="2">
    <source>
        <dbReference type="Proteomes" id="UP001597231"/>
    </source>
</evidence>
<dbReference type="RefSeq" id="WP_381480096.1">
    <property type="nucleotide sequence ID" value="NZ_JBHTLT010000029.1"/>
</dbReference>
<gene>
    <name evidence="1" type="ORF">ACFQ38_06285</name>
</gene>
<protein>
    <submittedName>
        <fullName evidence="1">Competence protein ComK</fullName>
    </submittedName>
</protein>
<dbReference type="EMBL" id="JBHTLT010000029">
    <property type="protein sequence ID" value="MFD1204720.1"/>
    <property type="molecule type" value="Genomic_DNA"/>
</dbReference>
<dbReference type="Pfam" id="PF06338">
    <property type="entry name" value="ComK"/>
    <property type="match status" value="1"/>
</dbReference>
<accession>A0ABW3TVP7</accession>
<dbReference type="Proteomes" id="UP001597231">
    <property type="component" value="Unassembled WGS sequence"/>
</dbReference>
<proteinExistence type="predicted"/>